<reference evidence="1" key="1">
    <citation type="submission" date="2023-02" db="EMBL/GenBank/DDBJ databases">
        <title>A novel hydrolase synthesized by Rhodococcus erythropolis HQ is responsible for the detoxification of Zearalenone.</title>
        <authorList>
            <person name="Hu J."/>
            <person name="Xu J."/>
        </authorList>
    </citation>
    <scope>NUCLEOTIDE SEQUENCE</scope>
    <source>
        <strain evidence="1">HQ</strain>
    </source>
</reference>
<dbReference type="RefSeq" id="WP_275232324.1">
    <property type="nucleotide sequence ID" value="NZ_JARDXE010000017.1"/>
</dbReference>
<organism evidence="1 2">
    <name type="scientific">Rhodococcus qingshengii</name>
    <dbReference type="NCBI Taxonomy" id="334542"/>
    <lineage>
        <taxon>Bacteria</taxon>
        <taxon>Bacillati</taxon>
        <taxon>Actinomycetota</taxon>
        <taxon>Actinomycetes</taxon>
        <taxon>Mycobacteriales</taxon>
        <taxon>Nocardiaceae</taxon>
        <taxon>Rhodococcus</taxon>
        <taxon>Rhodococcus erythropolis group</taxon>
    </lineage>
</organism>
<name>A0AAW6LSD7_RHOSG</name>
<evidence type="ECO:0000313" key="2">
    <source>
        <dbReference type="Proteomes" id="UP001217325"/>
    </source>
</evidence>
<gene>
    <name evidence="1" type="ORF">PXH69_24210</name>
</gene>
<comment type="caution">
    <text evidence="1">The sequence shown here is derived from an EMBL/GenBank/DDBJ whole genome shotgun (WGS) entry which is preliminary data.</text>
</comment>
<dbReference type="AlphaFoldDB" id="A0AAW6LSD7"/>
<evidence type="ECO:0000313" key="1">
    <source>
        <dbReference type="EMBL" id="MDE8648087.1"/>
    </source>
</evidence>
<dbReference type="EMBL" id="JARDXE010000017">
    <property type="protein sequence ID" value="MDE8648087.1"/>
    <property type="molecule type" value="Genomic_DNA"/>
</dbReference>
<dbReference type="Proteomes" id="UP001217325">
    <property type="component" value="Unassembled WGS sequence"/>
</dbReference>
<sequence length="314" mass="35263">MILSIILLRALTGRMSRRRALLLHAEGRLDRLLKNVNPWDGASVQQFVDAAAKISVAAQQQSVTLVSATQRSYFSDQGIDFDFIPEVPDEVRLYSDRASEFVTPKLVRSGKEKVERLNVEEIFNRPIREYRKNVKKGMDESKALAIVANRAKMYIESNVALAEREAETQIYAEAKRKSPKILGYRRVIHPEASESGVCGLCVAASDRMYYVEELKALHNRCKCEVLPVTKDLDPGLTLNEHDLAKLYDTAKGTSAKKLKQVRYKIDDHGELGPVLAPPRGETVQHFTYQDFADANPNSTEPIDLDALVEEYGAV</sequence>
<proteinExistence type="predicted"/>
<accession>A0AAW6LSD7</accession>
<evidence type="ECO:0008006" key="3">
    <source>
        <dbReference type="Google" id="ProtNLM"/>
    </source>
</evidence>
<protein>
    <recommendedName>
        <fullName evidence="3">Phage head morphogenesis domain-containing protein</fullName>
    </recommendedName>
</protein>